<keyword evidence="2" id="KW-1185">Reference proteome</keyword>
<evidence type="ECO:0000313" key="2">
    <source>
        <dbReference type="Proteomes" id="UP000198854"/>
    </source>
</evidence>
<sequence>KIESAGESRGFLVSGVQRNLAKVEVTPVHKEKGTSCALKINGAGVSRGLVIFVSLLSEFVYPLPNAL</sequence>
<protein>
    <submittedName>
        <fullName evidence="1">Uncharacterized protein</fullName>
    </submittedName>
</protein>
<dbReference type="EMBL" id="FNDD01000061">
    <property type="protein sequence ID" value="SDI09311.1"/>
    <property type="molecule type" value="Genomic_DNA"/>
</dbReference>
<dbReference type="RefSeq" id="WP_218122054.1">
    <property type="nucleotide sequence ID" value="NZ_FNDD01000061.1"/>
</dbReference>
<evidence type="ECO:0000313" key="1">
    <source>
        <dbReference type="EMBL" id="SDI09311.1"/>
    </source>
</evidence>
<gene>
    <name evidence="1" type="ORF">SAMN04488136_1611</name>
</gene>
<proteinExistence type="predicted"/>
<accession>A0A1G8HS37</accession>
<name>A0A1G8HS37_9VIBR</name>
<dbReference type="Proteomes" id="UP000198854">
    <property type="component" value="Unassembled WGS sequence"/>
</dbReference>
<reference evidence="1 2" key="1">
    <citation type="submission" date="2016-10" db="EMBL/GenBank/DDBJ databases">
        <authorList>
            <person name="de Groot N.N."/>
        </authorList>
    </citation>
    <scope>NUCLEOTIDE SEQUENCE [LARGE SCALE GENOMIC DNA]</scope>
    <source>
        <strain evidence="1 2">CGMCC 1.10228</strain>
    </source>
</reference>
<feature type="non-terminal residue" evidence="1">
    <location>
        <position position="1"/>
    </location>
</feature>
<dbReference type="AlphaFoldDB" id="A0A1G8HS37"/>
<organism evidence="1 2">
    <name type="scientific">Vibrio xiamenensis</name>
    <dbReference type="NCBI Taxonomy" id="861298"/>
    <lineage>
        <taxon>Bacteria</taxon>
        <taxon>Pseudomonadati</taxon>
        <taxon>Pseudomonadota</taxon>
        <taxon>Gammaproteobacteria</taxon>
        <taxon>Vibrionales</taxon>
        <taxon>Vibrionaceae</taxon>
        <taxon>Vibrio</taxon>
    </lineage>
</organism>